<dbReference type="SUPFAM" id="SSF56436">
    <property type="entry name" value="C-type lectin-like"/>
    <property type="match status" value="1"/>
</dbReference>
<dbReference type="GO" id="GO:0005509">
    <property type="term" value="F:calcium ion binding"/>
    <property type="evidence" value="ECO:0007669"/>
    <property type="project" value="InterPro"/>
</dbReference>
<accession>A0A1H8FA24</accession>
<gene>
    <name evidence="2" type="ORF">SAMN04488103_10499</name>
</gene>
<keyword evidence="3" id="KW-1185">Reference proteome</keyword>
<dbReference type="AlphaFoldDB" id="A0A1H8FA24"/>
<evidence type="ECO:0000313" key="3">
    <source>
        <dbReference type="Proteomes" id="UP000198761"/>
    </source>
</evidence>
<dbReference type="InterPro" id="IPR018511">
    <property type="entry name" value="Hemolysin-typ_Ca-bd_CS"/>
</dbReference>
<dbReference type="Gene3D" id="3.10.100.10">
    <property type="entry name" value="Mannose-Binding Protein A, subunit A"/>
    <property type="match status" value="1"/>
</dbReference>
<sequence length="314" mass="33249">MPTGQYIISRVEDGLTHTEAHDLALGLGGHLAVITSAEENDVVLGMLARDVDSWSFEPRDVARSGPWIGLTQTEGASEPGGGWVWETGEESDFTFWHSGQPDNFVNDSRALYWEYQGQIGWADHVDDPVSLGLGYGAIKTAATEFDAGQRKLVGTAEHDFIWGSDVGNLLKGANGNDLLESNGGRDRLDGGNGDDSLTGGIGADSLIGGAGNDDFIYATIAESKVGTVGRDRILDFNADAADQIDLSRIDAIAGGGDDLFSFVGSGRITALGQVRVYESGGNTFIACNTTGSNAVDMRILVIGLHDFDISDFIL</sequence>
<dbReference type="EMBL" id="FOCE01000004">
    <property type="protein sequence ID" value="SEN28420.1"/>
    <property type="molecule type" value="Genomic_DNA"/>
</dbReference>
<dbReference type="InterPro" id="IPR011049">
    <property type="entry name" value="Serralysin-like_metalloprot_C"/>
</dbReference>
<dbReference type="Gene3D" id="2.150.10.10">
    <property type="entry name" value="Serralysin-like metalloprotease, C-terminal"/>
    <property type="match status" value="2"/>
</dbReference>
<dbReference type="Pfam" id="PF00353">
    <property type="entry name" value="HemolysinCabind"/>
    <property type="match status" value="2"/>
</dbReference>
<dbReference type="PRINTS" id="PR00313">
    <property type="entry name" value="CABNDNGRPT"/>
</dbReference>
<name>A0A1H8FA24_9RHOB</name>
<dbReference type="PANTHER" id="PTHR22803">
    <property type="entry name" value="MANNOSE, PHOSPHOLIPASE, LECTIN RECEPTOR RELATED"/>
    <property type="match status" value="1"/>
</dbReference>
<dbReference type="InterPro" id="IPR050111">
    <property type="entry name" value="C-type_lectin/snaclec_domain"/>
</dbReference>
<protein>
    <submittedName>
        <fullName evidence="2">Type I secretion C-terminal target domain (VC_A0849 subclass)</fullName>
    </submittedName>
</protein>
<dbReference type="SUPFAM" id="SSF51120">
    <property type="entry name" value="beta-Roll"/>
    <property type="match status" value="1"/>
</dbReference>
<dbReference type="InterPro" id="IPR001343">
    <property type="entry name" value="Hemolysn_Ca-bd"/>
</dbReference>
<organism evidence="2 3">
    <name type="scientific">Gemmobacter aquatilis</name>
    <dbReference type="NCBI Taxonomy" id="933059"/>
    <lineage>
        <taxon>Bacteria</taxon>
        <taxon>Pseudomonadati</taxon>
        <taxon>Pseudomonadota</taxon>
        <taxon>Alphaproteobacteria</taxon>
        <taxon>Rhodobacterales</taxon>
        <taxon>Paracoccaceae</taxon>
        <taxon>Gemmobacter</taxon>
    </lineage>
</organism>
<dbReference type="InterPro" id="IPR016187">
    <property type="entry name" value="CTDL_fold"/>
</dbReference>
<dbReference type="InterPro" id="IPR016186">
    <property type="entry name" value="C-type_lectin-like/link_sf"/>
</dbReference>
<proteinExistence type="predicted"/>
<evidence type="ECO:0000259" key="1">
    <source>
        <dbReference type="PROSITE" id="PS50041"/>
    </source>
</evidence>
<evidence type="ECO:0000313" key="2">
    <source>
        <dbReference type="EMBL" id="SEN28420.1"/>
    </source>
</evidence>
<dbReference type="InterPro" id="IPR001304">
    <property type="entry name" value="C-type_lectin-like"/>
</dbReference>
<feature type="domain" description="C-type lectin" evidence="1">
    <location>
        <begin position="28"/>
        <end position="123"/>
    </location>
</feature>
<dbReference type="Proteomes" id="UP000198761">
    <property type="component" value="Unassembled WGS sequence"/>
</dbReference>
<dbReference type="SMART" id="SM00034">
    <property type="entry name" value="CLECT"/>
    <property type="match status" value="1"/>
</dbReference>
<dbReference type="STRING" id="933059.SAMN04488103_10499"/>
<dbReference type="PROSITE" id="PS00330">
    <property type="entry name" value="HEMOLYSIN_CALCIUM"/>
    <property type="match status" value="3"/>
</dbReference>
<reference evidence="2 3" key="1">
    <citation type="submission" date="2016-10" db="EMBL/GenBank/DDBJ databases">
        <authorList>
            <person name="de Groot N.N."/>
        </authorList>
    </citation>
    <scope>NUCLEOTIDE SEQUENCE [LARGE SCALE GENOMIC DNA]</scope>
    <source>
        <strain evidence="2 3">DSM 3857</strain>
    </source>
</reference>
<dbReference type="PROSITE" id="PS50041">
    <property type="entry name" value="C_TYPE_LECTIN_2"/>
    <property type="match status" value="1"/>
</dbReference>